<keyword evidence="4" id="KW-0456">Lyase</keyword>
<reference evidence="8 9" key="1">
    <citation type="submission" date="2024-08" db="EMBL/GenBank/DDBJ databases">
        <authorList>
            <person name="Cucini C."/>
            <person name="Frati F."/>
        </authorList>
    </citation>
    <scope>NUCLEOTIDE SEQUENCE [LARGE SCALE GENOMIC DNA]</scope>
</reference>
<dbReference type="EMBL" id="CAXLJM020000013">
    <property type="protein sequence ID" value="CAL8077651.1"/>
    <property type="molecule type" value="Genomic_DNA"/>
</dbReference>
<evidence type="ECO:0000256" key="1">
    <source>
        <dbReference type="ARBA" id="ARBA00001933"/>
    </source>
</evidence>
<dbReference type="PRINTS" id="PR01181">
    <property type="entry name" value="DAPDCRBXLASE"/>
</dbReference>
<keyword evidence="3" id="KW-0663">Pyridoxal phosphate</keyword>
<dbReference type="Proteomes" id="UP001642540">
    <property type="component" value="Unassembled WGS sequence"/>
</dbReference>
<name>A0ABP1PY96_9HEXA</name>
<dbReference type="SUPFAM" id="SSF50621">
    <property type="entry name" value="Alanine racemase C-terminal domain-like"/>
    <property type="match status" value="1"/>
</dbReference>
<dbReference type="PRINTS" id="PR01179">
    <property type="entry name" value="ODADCRBXLASE"/>
</dbReference>
<dbReference type="Pfam" id="PF02784">
    <property type="entry name" value="Orn_Arg_deC_N"/>
    <property type="match status" value="1"/>
</dbReference>
<feature type="domain" description="Orn/DAP/Arg decarboxylase 2 N-terminal" evidence="7">
    <location>
        <begin position="79"/>
        <end position="342"/>
    </location>
</feature>
<dbReference type="InterPro" id="IPR009006">
    <property type="entry name" value="Ala_racemase/Decarboxylase_C"/>
</dbReference>
<dbReference type="NCBIfam" id="TIGR01048">
    <property type="entry name" value="lysA"/>
    <property type="match status" value="1"/>
</dbReference>
<dbReference type="PANTHER" id="PTHR43727">
    <property type="entry name" value="DIAMINOPIMELATE DECARBOXYLASE"/>
    <property type="match status" value="1"/>
</dbReference>
<dbReference type="InterPro" id="IPR002986">
    <property type="entry name" value="DAP_deCOOHase_LysA"/>
</dbReference>
<dbReference type="InterPro" id="IPR022644">
    <property type="entry name" value="De-COase2_N"/>
</dbReference>
<comment type="similarity">
    <text evidence="5">Belongs to the Orn/Lys/Arg decarboxylase class-II family.</text>
</comment>
<dbReference type="InterPro" id="IPR022657">
    <property type="entry name" value="De-COase2_CS"/>
</dbReference>
<dbReference type="InterPro" id="IPR029066">
    <property type="entry name" value="PLP-binding_barrel"/>
</dbReference>
<accession>A0ABP1PY96</accession>
<dbReference type="Gene3D" id="2.40.37.10">
    <property type="entry name" value="Lyase, Ornithine Decarboxylase, Chain A, domain 1"/>
    <property type="match status" value="1"/>
</dbReference>
<feature type="domain" description="Orn/DAP/Arg decarboxylase 2 C-terminal" evidence="6">
    <location>
        <begin position="60"/>
        <end position="432"/>
    </location>
</feature>
<proteinExistence type="inferred from homology"/>
<keyword evidence="2" id="KW-0210">Decarboxylase</keyword>
<sequence>MAGVSSNDKISPFSFRNGSLYCENIEIDKLFDDSIPNDRQWVPAGPFAVYTFDDPITPAYVYSAAGIKQNVKSYVDGLRHANLNAKIGYAIKANPNIWLVEKMKESGVGMIIAVSGYEVLLALKAGFTGEDILLNGNGKQPWEIKMAIDLGVLLNVDSVFDAQQIARVHQDIESSNEVKVLLRIRPVPAKDEESKLKTHEYVNTAENSKFGFEFSELDQVLAALNSREKIKVVGVHCHFGSCLTNPKVYEWLGTTVTDITTELDKRGIAVKIFNVGGGVGIDYHNIPKGLPKQVEEEIKTVGNFTERFKDIEPVSSISDFLLALAKTIPKDCELILEPGRSLIGNAGILVCKNLGTKVSYGKKFLVVDGSMNEVIRPCLYGSHHQVFPTKINVTEKWTTYDVVGPVCESADFLAKNVPMQTSSTYMAVMDCGAYCSSMASRYNMRPQVTEILVDDGLWRKIRRRDTFEECYLKYYDDVKRYDN</sequence>
<dbReference type="InterPro" id="IPR022643">
    <property type="entry name" value="De-COase2_C"/>
</dbReference>
<dbReference type="PROSITE" id="PS00879">
    <property type="entry name" value="ODR_DC_2_2"/>
    <property type="match status" value="1"/>
</dbReference>
<comment type="caution">
    <text evidence="8">The sequence shown here is derived from an EMBL/GenBank/DDBJ whole genome shotgun (WGS) entry which is preliminary data.</text>
</comment>
<evidence type="ECO:0000259" key="6">
    <source>
        <dbReference type="Pfam" id="PF00278"/>
    </source>
</evidence>
<evidence type="ECO:0000313" key="8">
    <source>
        <dbReference type="EMBL" id="CAL8077651.1"/>
    </source>
</evidence>
<evidence type="ECO:0000259" key="7">
    <source>
        <dbReference type="Pfam" id="PF02784"/>
    </source>
</evidence>
<comment type="cofactor">
    <cofactor evidence="1">
        <name>pyridoxal 5'-phosphate</name>
        <dbReference type="ChEBI" id="CHEBI:597326"/>
    </cofactor>
</comment>
<dbReference type="CDD" id="cd06828">
    <property type="entry name" value="PLPDE_III_DapDC"/>
    <property type="match status" value="1"/>
</dbReference>
<evidence type="ECO:0000256" key="3">
    <source>
        <dbReference type="ARBA" id="ARBA00022898"/>
    </source>
</evidence>
<evidence type="ECO:0000256" key="5">
    <source>
        <dbReference type="RuleBase" id="RU003737"/>
    </source>
</evidence>
<dbReference type="SUPFAM" id="SSF51419">
    <property type="entry name" value="PLP-binding barrel"/>
    <property type="match status" value="1"/>
</dbReference>
<evidence type="ECO:0000256" key="4">
    <source>
        <dbReference type="ARBA" id="ARBA00023239"/>
    </source>
</evidence>
<keyword evidence="9" id="KW-1185">Reference proteome</keyword>
<organism evidence="8 9">
    <name type="scientific">Orchesella dallaii</name>
    <dbReference type="NCBI Taxonomy" id="48710"/>
    <lineage>
        <taxon>Eukaryota</taxon>
        <taxon>Metazoa</taxon>
        <taxon>Ecdysozoa</taxon>
        <taxon>Arthropoda</taxon>
        <taxon>Hexapoda</taxon>
        <taxon>Collembola</taxon>
        <taxon>Entomobryomorpha</taxon>
        <taxon>Entomobryoidea</taxon>
        <taxon>Orchesellidae</taxon>
        <taxon>Orchesellinae</taxon>
        <taxon>Orchesella</taxon>
    </lineage>
</organism>
<gene>
    <name evidence="8" type="ORF">ODALV1_LOCUS3872</name>
</gene>
<evidence type="ECO:0008006" key="10">
    <source>
        <dbReference type="Google" id="ProtNLM"/>
    </source>
</evidence>
<protein>
    <recommendedName>
        <fullName evidence="10">Diaminopimelate decarboxylase</fullName>
    </recommendedName>
</protein>
<dbReference type="InterPro" id="IPR000183">
    <property type="entry name" value="Orn/DAP/Arg_de-COase"/>
</dbReference>
<evidence type="ECO:0000313" key="9">
    <source>
        <dbReference type="Proteomes" id="UP001642540"/>
    </source>
</evidence>
<evidence type="ECO:0000256" key="2">
    <source>
        <dbReference type="ARBA" id="ARBA00022793"/>
    </source>
</evidence>
<dbReference type="PANTHER" id="PTHR43727:SF2">
    <property type="entry name" value="GROUP IV DECARBOXYLASE"/>
    <property type="match status" value="1"/>
</dbReference>
<dbReference type="Pfam" id="PF00278">
    <property type="entry name" value="Orn_DAP_Arg_deC"/>
    <property type="match status" value="1"/>
</dbReference>
<dbReference type="Gene3D" id="3.20.20.10">
    <property type="entry name" value="Alanine racemase"/>
    <property type="match status" value="1"/>
</dbReference>